<dbReference type="Proteomes" id="UP000738359">
    <property type="component" value="Unassembled WGS sequence"/>
</dbReference>
<dbReference type="AlphaFoldDB" id="A0A9P6LZV8"/>
<protein>
    <recommendedName>
        <fullName evidence="4">Coth protein-domain-containing protein</fullName>
    </recommendedName>
</protein>
<evidence type="ECO:0000313" key="3">
    <source>
        <dbReference type="Proteomes" id="UP000738359"/>
    </source>
</evidence>
<dbReference type="EMBL" id="JAAAHY010000861">
    <property type="protein sequence ID" value="KAF9956203.1"/>
    <property type="molecule type" value="Genomic_DNA"/>
</dbReference>
<accession>A0A9P6LZV8</accession>
<keyword evidence="3" id="KW-1185">Reference proteome</keyword>
<dbReference type="PANTHER" id="PTHR40050:SF1">
    <property type="entry name" value="INNER SPORE COAT PROTEIN H"/>
    <property type="match status" value="1"/>
</dbReference>
<evidence type="ECO:0000256" key="1">
    <source>
        <dbReference type="SAM" id="MobiDB-lite"/>
    </source>
</evidence>
<sequence>MALADVTFNVGVMINGKLNKLHTTVQTYPVWSAHLAGVNGPLEYEYVHVKKAGQVQKEKAPRKLPAGAIHTPNEFFDRPHSIADLPPLPQVYENKLQQNSPFFREGYIGTLFIEGDEAAWEKINVGGVDNDPPAIKIKFQYIGANENIKINDAKLEVSGGGTRGYSKLPYKFHFSDKNPFLNLDSLKLRNAETDASMMREKLYIDIMNTLGVPTQQSAYVRLYFNNKPVGLFVGIEEMKEHWVKTVLHPEAPKHKLGSLWKMDACCGYYANLGWTGPTTDKSMSGGYKNLLPGNNPKNDIMKDLIVLMADIKEYNPKTEKDPIGYWNKRIDLDEFLKSMAMEYLNGQWDGYWNAGSNYQMYNDPITGKWLWLPIDFDDTFGSSYSGKLQTYRNIPNKNDHGFERPLAQKLIIDTPAINARFEQILKEIVSYVYKPSALIPRVEAYKRMIYDDVAWDRVQPRLAKGESKDFTIQDLNKGVAKGRHGDWGIIDWIQKRTAQVEKDLKFKVLPGTPTKVEPHIVTKLQSAYGIPPPAPKLPMSPAPAPAGDGSIDSKSGLPMLQDNGFGKEINGQDSFTMSSAESLKGRWAVLGAAMAVVALAL</sequence>
<comment type="caution">
    <text evidence="2">The sequence shown here is derived from an EMBL/GenBank/DDBJ whole genome shotgun (WGS) entry which is preliminary data.</text>
</comment>
<feature type="region of interest" description="Disordered" evidence="1">
    <location>
        <begin position="532"/>
        <end position="557"/>
    </location>
</feature>
<feature type="compositionally biased region" description="Pro residues" evidence="1">
    <location>
        <begin position="532"/>
        <end position="544"/>
    </location>
</feature>
<dbReference type="OrthoDB" id="10267127at2759"/>
<dbReference type="InterPro" id="IPR014867">
    <property type="entry name" value="Spore_coat_CotH_CotH2/3/7"/>
</dbReference>
<evidence type="ECO:0008006" key="4">
    <source>
        <dbReference type="Google" id="ProtNLM"/>
    </source>
</evidence>
<name>A0A9P6LZV8_MORAP</name>
<reference evidence="2" key="1">
    <citation type="journal article" date="2020" name="Fungal Divers.">
        <title>Resolving the Mortierellaceae phylogeny through synthesis of multi-gene phylogenetics and phylogenomics.</title>
        <authorList>
            <person name="Vandepol N."/>
            <person name="Liber J."/>
            <person name="Desiro A."/>
            <person name="Na H."/>
            <person name="Kennedy M."/>
            <person name="Barry K."/>
            <person name="Grigoriev I.V."/>
            <person name="Miller A.N."/>
            <person name="O'Donnell K."/>
            <person name="Stajich J.E."/>
            <person name="Bonito G."/>
        </authorList>
    </citation>
    <scope>NUCLEOTIDE SEQUENCE</scope>
    <source>
        <strain evidence="2">CK1249</strain>
    </source>
</reference>
<dbReference type="Pfam" id="PF08757">
    <property type="entry name" value="CotH"/>
    <property type="match status" value="1"/>
</dbReference>
<evidence type="ECO:0000313" key="2">
    <source>
        <dbReference type="EMBL" id="KAF9956203.1"/>
    </source>
</evidence>
<gene>
    <name evidence="2" type="ORF">BGZ70_010020</name>
</gene>
<organism evidence="2 3">
    <name type="scientific">Mortierella alpina</name>
    <name type="common">Oleaginous fungus</name>
    <name type="synonym">Mortierella renispora</name>
    <dbReference type="NCBI Taxonomy" id="64518"/>
    <lineage>
        <taxon>Eukaryota</taxon>
        <taxon>Fungi</taxon>
        <taxon>Fungi incertae sedis</taxon>
        <taxon>Mucoromycota</taxon>
        <taxon>Mortierellomycotina</taxon>
        <taxon>Mortierellomycetes</taxon>
        <taxon>Mortierellales</taxon>
        <taxon>Mortierellaceae</taxon>
        <taxon>Mortierella</taxon>
    </lineage>
</organism>
<dbReference type="PANTHER" id="PTHR40050">
    <property type="entry name" value="INNER SPORE COAT PROTEIN H"/>
    <property type="match status" value="1"/>
</dbReference>
<proteinExistence type="predicted"/>